<accession>A0A914Z1W4</accession>
<dbReference type="InterPro" id="IPR009003">
    <property type="entry name" value="Peptidase_S1_PA"/>
</dbReference>
<protein>
    <submittedName>
        <fullName evidence="4">Peptidase S1 domain-containing protein</fullName>
    </submittedName>
</protein>
<feature type="domain" description="Peptidase S1" evidence="2">
    <location>
        <begin position="70"/>
        <end position="91"/>
    </location>
</feature>
<dbReference type="Gene3D" id="2.40.10.10">
    <property type="entry name" value="Trypsin-like serine proteases"/>
    <property type="match status" value="1"/>
</dbReference>
<dbReference type="Pfam" id="PF00089">
    <property type="entry name" value="Trypsin"/>
    <property type="match status" value="1"/>
</dbReference>
<evidence type="ECO:0000259" key="2">
    <source>
        <dbReference type="Pfam" id="PF00089"/>
    </source>
</evidence>
<proteinExistence type="predicted"/>
<dbReference type="InterPro" id="IPR001254">
    <property type="entry name" value="Trypsin_dom"/>
</dbReference>
<dbReference type="AlphaFoldDB" id="A0A914Z1W4"/>
<sequence length="103" mass="12005">MKLLLLFFLFNFGIFCYGFNQNRIIDGVAVPVGEYQNVVRIHPMSINYTHQYMHIWKNDSFEFDPTVSLFTCTGTLISKRHILTAAHCVTDSLYFSQMNEMIV</sequence>
<dbReference type="InterPro" id="IPR043504">
    <property type="entry name" value="Peptidase_S1_PA_chymotrypsin"/>
</dbReference>
<organism evidence="3 4">
    <name type="scientific">Panagrolaimus superbus</name>
    <dbReference type="NCBI Taxonomy" id="310955"/>
    <lineage>
        <taxon>Eukaryota</taxon>
        <taxon>Metazoa</taxon>
        <taxon>Ecdysozoa</taxon>
        <taxon>Nematoda</taxon>
        <taxon>Chromadorea</taxon>
        <taxon>Rhabditida</taxon>
        <taxon>Tylenchina</taxon>
        <taxon>Panagrolaimomorpha</taxon>
        <taxon>Panagrolaimoidea</taxon>
        <taxon>Panagrolaimidae</taxon>
        <taxon>Panagrolaimus</taxon>
    </lineage>
</organism>
<name>A0A914Z1W4_9BILA</name>
<dbReference type="GO" id="GO:0006508">
    <property type="term" value="P:proteolysis"/>
    <property type="evidence" value="ECO:0007669"/>
    <property type="project" value="InterPro"/>
</dbReference>
<dbReference type="SUPFAM" id="SSF50494">
    <property type="entry name" value="Trypsin-like serine proteases"/>
    <property type="match status" value="1"/>
</dbReference>
<reference evidence="4" key="1">
    <citation type="submission" date="2022-11" db="UniProtKB">
        <authorList>
            <consortium name="WormBaseParasite"/>
        </authorList>
    </citation>
    <scope>IDENTIFICATION</scope>
</reference>
<keyword evidence="1" id="KW-0732">Signal</keyword>
<evidence type="ECO:0000313" key="3">
    <source>
        <dbReference type="Proteomes" id="UP000887577"/>
    </source>
</evidence>
<evidence type="ECO:0000313" key="4">
    <source>
        <dbReference type="WBParaSite" id="PSU_v2.g6694.t1"/>
    </source>
</evidence>
<feature type="signal peptide" evidence="1">
    <location>
        <begin position="1"/>
        <end position="18"/>
    </location>
</feature>
<keyword evidence="3" id="KW-1185">Reference proteome</keyword>
<dbReference type="GO" id="GO:0004252">
    <property type="term" value="F:serine-type endopeptidase activity"/>
    <property type="evidence" value="ECO:0007669"/>
    <property type="project" value="InterPro"/>
</dbReference>
<dbReference type="WBParaSite" id="PSU_v2.g6694.t1">
    <property type="protein sequence ID" value="PSU_v2.g6694.t1"/>
    <property type="gene ID" value="PSU_v2.g6694"/>
</dbReference>
<feature type="chain" id="PRO_5038032308" evidence="1">
    <location>
        <begin position="19"/>
        <end position="103"/>
    </location>
</feature>
<evidence type="ECO:0000256" key="1">
    <source>
        <dbReference type="SAM" id="SignalP"/>
    </source>
</evidence>
<dbReference type="Proteomes" id="UP000887577">
    <property type="component" value="Unplaced"/>
</dbReference>